<proteinExistence type="predicted"/>
<sequence length="139" mass="14657">MSRPLTLLIYNSPLFPAHWALWLPSLSNPNIGKLPNAVGSASQGFEVVIEREHDVSGITQRYQIVPLGLVSEDCVCDGDAEGGGGGAGSRDKGVCDVERVALGVCAPGVSLRGDGDEGLEVCVRCYVGILVVNLCGWCW</sequence>
<accession>A0A6A7AXV3</accession>
<dbReference type="AlphaFoldDB" id="A0A6A7AXV3"/>
<name>A0A6A7AXV3_9PLEO</name>
<dbReference type="EMBL" id="MU006320">
    <property type="protein sequence ID" value="KAF2848116.1"/>
    <property type="molecule type" value="Genomic_DNA"/>
</dbReference>
<dbReference type="OrthoDB" id="2999773at2759"/>
<keyword evidence="2" id="KW-1185">Reference proteome</keyword>
<organism evidence="1 2">
    <name type="scientific">Plenodomus tracheiphilus IPT5</name>
    <dbReference type="NCBI Taxonomy" id="1408161"/>
    <lineage>
        <taxon>Eukaryota</taxon>
        <taxon>Fungi</taxon>
        <taxon>Dikarya</taxon>
        <taxon>Ascomycota</taxon>
        <taxon>Pezizomycotina</taxon>
        <taxon>Dothideomycetes</taxon>
        <taxon>Pleosporomycetidae</taxon>
        <taxon>Pleosporales</taxon>
        <taxon>Pleosporineae</taxon>
        <taxon>Leptosphaeriaceae</taxon>
        <taxon>Plenodomus</taxon>
    </lineage>
</organism>
<evidence type="ECO:0000313" key="2">
    <source>
        <dbReference type="Proteomes" id="UP000799423"/>
    </source>
</evidence>
<dbReference type="InterPro" id="IPR046670">
    <property type="entry name" value="DUF6540"/>
</dbReference>
<dbReference type="Proteomes" id="UP000799423">
    <property type="component" value="Unassembled WGS sequence"/>
</dbReference>
<evidence type="ECO:0000313" key="1">
    <source>
        <dbReference type="EMBL" id="KAF2848116.1"/>
    </source>
</evidence>
<reference evidence="1" key="1">
    <citation type="submission" date="2020-01" db="EMBL/GenBank/DDBJ databases">
        <authorList>
            <consortium name="DOE Joint Genome Institute"/>
            <person name="Haridas S."/>
            <person name="Albert R."/>
            <person name="Binder M."/>
            <person name="Bloem J."/>
            <person name="Labutti K."/>
            <person name="Salamov A."/>
            <person name="Andreopoulos B."/>
            <person name="Baker S.E."/>
            <person name="Barry K."/>
            <person name="Bills G."/>
            <person name="Bluhm B.H."/>
            <person name="Cannon C."/>
            <person name="Castanera R."/>
            <person name="Culley D.E."/>
            <person name="Daum C."/>
            <person name="Ezra D."/>
            <person name="Gonzalez J.B."/>
            <person name="Henrissat B."/>
            <person name="Kuo A."/>
            <person name="Liang C."/>
            <person name="Lipzen A."/>
            <person name="Lutzoni F."/>
            <person name="Magnuson J."/>
            <person name="Mondo S."/>
            <person name="Nolan M."/>
            <person name="Ohm R."/>
            <person name="Pangilinan J."/>
            <person name="Park H.-J."/>
            <person name="Ramirez L."/>
            <person name="Alfaro M."/>
            <person name="Sun H."/>
            <person name="Tritt A."/>
            <person name="Yoshinaga Y."/>
            <person name="Zwiers L.-H."/>
            <person name="Turgeon B.G."/>
            <person name="Goodwin S.B."/>
            <person name="Spatafora J.W."/>
            <person name="Crous P.W."/>
            <person name="Grigoriev I.V."/>
        </authorList>
    </citation>
    <scope>NUCLEOTIDE SEQUENCE</scope>
    <source>
        <strain evidence="1">IPT5</strain>
    </source>
</reference>
<protein>
    <submittedName>
        <fullName evidence="1">Uncharacterized protein</fullName>
    </submittedName>
</protein>
<dbReference type="Pfam" id="PF20174">
    <property type="entry name" value="DUF6540"/>
    <property type="match status" value="1"/>
</dbReference>
<gene>
    <name evidence="1" type="ORF">T440DRAFT_177286</name>
</gene>